<feature type="transmembrane region" description="Helical" evidence="1">
    <location>
        <begin position="35"/>
        <end position="53"/>
    </location>
</feature>
<keyword evidence="3" id="KW-1185">Reference proteome</keyword>
<reference evidence="2" key="1">
    <citation type="submission" date="2023-06" db="EMBL/GenBank/DDBJ databases">
        <title>Genomic analysis of the entomopathogenic nematode Steinernema hermaphroditum.</title>
        <authorList>
            <person name="Schwarz E.M."/>
            <person name="Heppert J.K."/>
            <person name="Baniya A."/>
            <person name="Schwartz H.T."/>
            <person name="Tan C.-H."/>
            <person name="Antoshechkin I."/>
            <person name="Sternberg P.W."/>
            <person name="Goodrich-Blair H."/>
            <person name="Dillman A.R."/>
        </authorList>
    </citation>
    <scope>NUCLEOTIDE SEQUENCE</scope>
    <source>
        <strain evidence="2">PS9179</strain>
        <tissue evidence="2">Whole animal</tissue>
    </source>
</reference>
<dbReference type="Pfam" id="PF03567">
    <property type="entry name" value="Sulfotransfer_2"/>
    <property type="match status" value="1"/>
</dbReference>
<comment type="caution">
    <text evidence="2">The sequence shown here is derived from an EMBL/GenBank/DDBJ whole genome shotgun (WGS) entry which is preliminary data.</text>
</comment>
<gene>
    <name evidence="2" type="ORF">QR680_016277</name>
</gene>
<proteinExistence type="predicted"/>
<keyword evidence="1" id="KW-1133">Transmembrane helix</keyword>
<accession>A0AA39HAN9</accession>
<sequence length="295" mass="34155">MNIRYQPIARITLHTSSGAPSHFNVAVRRQSSPRLLYAILTASVLLYILITISCLRSKILFTCHSKNCEKRGPTLFDSIMTKYEDVFVFGRPVGEEEKELDEKLLNHSLIYKESLSEASDILQLHPQNEIIPPFVELEDKMRVVHKKKLAACVIEKNMSTVLTAILCFLEDFKVFTQANRTIATEGYYGRFCQEKNEYNSVEHMLATTHTHLNDWTMFVLVRDPLERLVSAYADKCIYHREKQIEDNCYGCRHNVTCFVSNVYSRSKAFAESSPENRTYTMEDVHVFPQNWCVSF</sequence>
<evidence type="ECO:0000313" key="3">
    <source>
        <dbReference type="Proteomes" id="UP001175271"/>
    </source>
</evidence>
<name>A0AA39HAN9_9BILA</name>
<dbReference type="GO" id="GO:0016020">
    <property type="term" value="C:membrane"/>
    <property type="evidence" value="ECO:0007669"/>
    <property type="project" value="InterPro"/>
</dbReference>
<keyword evidence="1" id="KW-0472">Membrane</keyword>
<dbReference type="GO" id="GO:0050650">
    <property type="term" value="P:chondroitin sulfate proteoglycan biosynthetic process"/>
    <property type="evidence" value="ECO:0007669"/>
    <property type="project" value="InterPro"/>
</dbReference>
<dbReference type="AlphaFoldDB" id="A0AA39HAN9"/>
<dbReference type="GO" id="GO:1902884">
    <property type="term" value="P:positive regulation of response to oxidative stress"/>
    <property type="evidence" value="ECO:0007669"/>
    <property type="project" value="InterPro"/>
</dbReference>
<dbReference type="Proteomes" id="UP001175271">
    <property type="component" value="Unassembled WGS sequence"/>
</dbReference>
<evidence type="ECO:0000256" key="1">
    <source>
        <dbReference type="SAM" id="Phobius"/>
    </source>
</evidence>
<dbReference type="EMBL" id="JAUCMV010000004">
    <property type="protein sequence ID" value="KAK0402337.1"/>
    <property type="molecule type" value="Genomic_DNA"/>
</dbReference>
<evidence type="ECO:0000313" key="2">
    <source>
        <dbReference type="EMBL" id="KAK0402337.1"/>
    </source>
</evidence>
<dbReference type="PANTHER" id="PTHR22900">
    <property type="entry name" value="PROTEIN CBG14245-RELATED"/>
    <property type="match status" value="1"/>
</dbReference>
<dbReference type="GO" id="GO:0047756">
    <property type="term" value="F:chondroitin 4-sulfotransferase activity"/>
    <property type="evidence" value="ECO:0007669"/>
    <property type="project" value="InterPro"/>
</dbReference>
<organism evidence="2 3">
    <name type="scientific">Steinernema hermaphroditum</name>
    <dbReference type="NCBI Taxonomy" id="289476"/>
    <lineage>
        <taxon>Eukaryota</taxon>
        <taxon>Metazoa</taxon>
        <taxon>Ecdysozoa</taxon>
        <taxon>Nematoda</taxon>
        <taxon>Chromadorea</taxon>
        <taxon>Rhabditida</taxon>
        <taxon>Tylenchina</taxon>
        <taxon>Panagrolaimomorpha</taxon>
        <taxon>Strongyloidoidea</taxon>
        <taxon>Steinernematidae</taxon>
        <taxon>Steinernema</taxon>
    </lineage>
</organism>
<dbReference type="InterPro" id="IPR007669">
    <property type="entry name" value="Chst-1-like"/>
</dbReference>
<protein>
    <recommendedName>
        <fullName evidence="4">Sulfotransferase domain-containing protein</fullName>
    </recommendedName>
</protein>
<evidence type="ECO:0008006" key="4">
    <source>
        <dbReference type="Google" id="ProtNLM"/>
    </source>
</evidence>
<keyword evidence="1" id="KW-0812">Transmembrane</keyword>
<dbReference type="InterPro" id="IPR005331">
    <property type="entry name" value="Sulfotransferase"/>
</dbReference>